<accession>A0A8T2K3J8</accession>
<evidence type="ECO:0000313" key="3">
    <source>
        <dbReference type="Proteomes" id="UP000812440"/>
    </source>
</evidence>
<protein>
    <submittedName>
        <fullName evidence="2">Uncharacterized protein</fullName>
    </submittedName>
</protein>
<feature type="transmembrane region" description="Helical" evidence="1">
    <location>
        <begin position="34"/>
        <end position="59"/>
    </location>
</feature>
<dbReference type="Proteomes" id="UP000812440">
    <property type="component" value="Chromosome 8_10"/>
</dbReference>
<dbReference type="EMBL" id="JAACNH010000003">
    <property type="protein sequence ID" value="KAG8449126.1"/>
    <property type="molecule type" value="Genomic_DNA"/>
</dbReference>
<dbReference type="AlphaFoldDB" id="A0A8T2K3J8"/>
<organism evidence="2 3">
    <name type="scientific">Hymenochirus boettgeri</name>
    <name type="common">Congo dwarf clawed frog</name>
    <dbReference type="NCBI Taxonomy" id="247094"/>
    <lineage>
        <taxon>Eukaryota</taxon>
        <taxon>Metazoa</taxon>
        <taxon>Chordata</taxon>
        <taxon>Craniata</taxon>
        <taxon>Vertebrata</taxon>
        <taxon>Euteleostomi</taxon>
        <taxon>Amphibia</taxon>
        <taxon>Batrachia</taxon>
        <taxon>Anura</taxon>
        <taxon>Pipoidea</taxon>
        <taxon>Pipidae</taxon>
        <taxon>Pipinae</taxon>
        <taxon>Hymenochirus</taxon>
    </lineage>
</organism>
<evidence type="ECO:0000256" key="1">
    <source>
        <dbReference type="SAM" id="Phobius"/>
    </source>
</evidence>
<keyword evidence="1" id="KW-0472">Membrane</keyword>
<name>A0A8T2K3J8_9PIPI</name>
<sequence>MFREVRQQSRILDFCIIFWQYFRFKKNPKIKTKLGSWLNIALFAVLQSIALFAACIAGTELVAQTIFPCCWPKQHKYYITNVMSDTRPADPSGSYWLIHTRN</sequence>
<gene>
    <name evidence="2" type="ORF">GDO86_015977</name>
</gene>
<keyword evidence="1" id="KW-0812">Transmembrane</keyword>
<comment type="caution">
    <text evidence="2">The sequence shown here is derived from an EMBL/GenBank/DDBJ whole genome shotgun (WGS) entry which is preliminary data.</text>
</comment>
<evidence type="ECO:0000313" key="2">
    <source>
        <dbReference type="EMBL" id="KAG8449126.1"/>
    </source>
</evidence>
<keyword evidence="3" id="KW-1185">Reference proteome</keyword>
<proteinExistence type="predicted"/>
<reference evidence="2" key="1">
    <citation type="thesis" date="2020" institute="ProQuest LLC" country="789 East Eisenhower Parkway, Ann Arbor, MI, USA">
        <title>Comparative Genomics and Chromosome Evolution.</title>
        <authorList>
            <person name="Mudd A.B."/>
        </authorList>
    </citation>
    <scope>NUCLEOTIDE SEQUENCE</scope>
    <source>
        <strain evidence="2">Female2</strain>
        <tissue evidence="2">Blood</tissue>
    </source>
</reference>
<keyword evidence="1" id="KW-1133">Transmembrane helix</keyword>